<name>A0ACA6AVW8_EHRCJ</name>
<accession>A0ACA6AVW8</accession>
<dbReference type="EMBL" id="CP000107">
    <property type="protein sequence ID" value="AAZ68459.1"/>
    <property type="molecule type" value="Genomic_DNA"/>
</dbReference>
<reference evidence="2" key="1">
    <citation type="journal article" date="2006" name="J. Bacteriol.">
        <title>The genome of the obligately intracellular bacterium Ehrlichia canis reveals themes of complex membrane structure and immune evasion strategies.</title>
        <authorList>
            <person name="Mavromatis K."/>
            <person name="Doyle C.K."/>
            <person name="Lykidis A."/>
            <person name="Ivanova N."/>
            <person name="Francino M.P."/>
            <person name="Chain P."/>
            <person name="Shin M."/>
            <person name="Malfatti S."/>
            <person name="Larimer F."/>
            <person name="Copeland A."/>
            <person name="Detter J.C."/>
            <person name="Land M."/>
            <person name="Richardson P.M."/>
            <person name="Yu X.J."/>
            <person name="Walker D.H."/>
            <person name="McBride J.W."/>
            <person name="Kyrpides N.C."/>
        </authorList>
    </citation>
    <scope>NUCLEOTIDE SEQUENCE [LARGE SCALE GENOMIC DNA]</scope>
    <source>
        <strain evidence="2">Jake</strain>
    </source>
</reference>
<keyword evidence="2" id="KW-1185">Reference proteome</keyword>
<gene>
    <name evidence="1" type="ordered locus">Ecaj_0416</name>
</gene>
<sequence length="174" mass="19612">MSLSNSLMFLFFLVVPLIVAICDIYNQGSLIKPYKTLVILMAVLLTIMYCLSYHSEKRVVFKSEGLNVTCYKVLSSLMIASGIIIPLCNLLYEVCNGLDERVTSVYKFSFFCVFSLYVISLALNYIFQNSDKNHENANDVGISSYASYGYVCNPLQSLLSQVRCHGYSEEVVHC</sequence>
<evidence type="ECO:0000313" key="2">
    <source>
        <dbReference type="Proteomes" id="UP000000435"/>
    </source>
</evidence>
<evidence type="ECO:0000313" key="1">
    <source>
        <dbReference type="EMBL" id="AAZ68459.1"/>
    </source>
</evidence>
<protein>
    <submittedName>
        <fullName evidence="1">Uncharacterized protein</fullName>
    </submittedName>
</protein>
<dbReference type="Proteomes" id="UP000000435">
    <property type="component" value="Chromosome"/>
</dbReference>
<organism evidence="1 2">
    <name type="scientific">Ehrlichia canis (strain Jake)</name>
    <dbReference type="NCBI Taxonomy" id="269484"/>
    <lineage>
        <taxon>Bacteria</taxon>
        <taxon>Pseudomonadati</taxon>
        <taxon>Pseudomonadota</taxon>
        <taxon>Alphaproteobacteria</taxon>
        <taxon>Rickettsiales</taxon>
        <taxon>Anaplasmataceae</taxon>
        <taxon>Ehrlichia</taxon>
    </lineage>
</organism>
<proteinExistence type="predicted"/>